<dbReference type="EMBL" id="CP134880">
    <property type="protein sequence ID" value="WNM26621.1"/>
    <property type="molecule type" value="Genomic_DNA"/>
</dbReference>
<feature type="signal peptide" evidence="1">
    <location>
        <begin position="1"/>
        <end position="18"/>
    </location>
</feature>
<dbReference type="PROSITE" id="PS51257">
    <property type="entry name" value="PROKAR_LIPOPROTEIN"/>
    <property type="match status" value="1"/>
</dbReference>
<evidence type="ECO:0000259" key="2">
    <source>
        <dbReference type="Pfam" id="PF26366"/>
    </source>
</evidence>
<accession>A0AA96F4P6</accession>
<evidence type="ECO:0000313" key="4">
    <source>
        <dbReference type="EMBL" id="WNM26621.1"/>
    </source>
</evidence>
<name>A0AA96FDK7_9MICO</name>
<evidence type="ECO:0000256" key="1">
    <source>
        <dbReference type="SAM" id="SignalP"/>
    </source>
</evidence>
<dbReference type="EMBL" id="CP134879">
    <property type="protein sequence ID" value="WNM23782.1"/>
    <property type="molecule type" value="Genomic_DNA"/>
</dbReference>
<sequence>MRRALFAVTAAAAALALAACTPDVPQPSVAASIEEGAALQDAQAQSVIDATFEELDAADAALDSSMLGDRVSGQAKAARDAQYKLKKADGSVALTDIPSQMQAVYLPAAGEWPRIMAAVTEQPGDDLTPVVLVWVQDSISDDYTLVGWAHMVPGAALPSMPGAVTGTEVLALDTSTLDPSPSAAYSNYLDLLRAGSDSDLASQFSADTYRERLFAARTELTKTAQESGGTFVDTIEPNMDATYAISTADGGALVLAPLQVRSAITVKDATIIVPGSEQPLVEGEIKDQLTHTYDDYLVMYIPGPGADGLPGVVAADHSLVKLSAS</sequence>
<evidence type="ECO:0000313" key="3">
    <source>
        <dbReference type="EMBL" id="WNM23782.1"/>
    </source>
</evidence>
<keyword evidence="5" id="KW-1185">Reference proteome</keyword>
<feature type="domain" description="DUF8094" evidence="2">
    <location>
        <begin position="38"/>
        <end position="294"/>
    </location>
</feature>
<accession>A0AA96FDK7</accession>
<protein>
    <recommendedName>
        <fullName evidence="2">DUF8094 domain-containing protein</fullName>
    </recommendedName>
</protein>
<dbReference type="AlphaFoldDB" id="A0AA96FDK7"/>
<gene>
    <name evidence="3" type="ORF">RN606_10470</name>
    <name evidence="4" type="ORF">RN607_10470</name>
</gene>
<organism evidence="4">
    <name type="scientific">Demequina capsici</name>
    <dbReference type="NCBI Taxonomy" id="3075620"/>
    <lineage>
        <taxon>Bacteria</taxon>
        <taxon>Bacillati</taxon>
        <taxon>Actinomycetota</taxon>
        <taxon>Actinomycetes</taxon>
        <taxon>Micrococcales</taxon>
        <taxon>Demequinaceae</taxon>
        <taxon>Demequina</taxon>
    </lineage>
</organism>
<reference evidence="4 5" key="1">
    <citation type="submission" date="2023-09" db="EMBL/GenBank/DDBJ databases">
        <title>Demequina sp. a novel bacteria isolated from Capsicum annuum.</title>
        <authorList>
            <person name="Humaira Z."/>
            <person name="Lee J."/>
            <person name="Cho D."/>
        </authorList>
    </citation>
    <scope>NUCLEOTIDE SEQUENCE</scope>
    <source>
        <strain evidence="3 5">OYTSA14</strain>
        <strain evidence="4">PMTSA13</strain>
    </source>
</reference>
<dbReference type="KEGG" id="dcp:RN607_10470"/>
<feature type="chain" id="PRO_5044705361" description="DUF8094 domain-containing protein" evidence="1">
    <location>
        <begin position="19"/>
        <end position="325"/>
    </location>
</feature>
<evidence type="ECO:0000313" key="5">
    <source>
        <dbReference type="Proteomes" id="UP001304125"/>
    </source>
</evidence>
<dbReference type="Proteomes" id="UP001303408">
    <property type="component" value="Chromosome"/>
</dbReference>
<proteinExistence type="predicted"/>
<dbReference type="RefSeq" id="WP_313496955.1">
    <property type="nucleotide sequence ID" value="NZ_CP134879.1"/>
</dbReference>
<dbReference type="InterPro" id="IPR058407">
    <property type="entry name" value="DUF8094"/>
</dbReference>
<keyword evidence="1" id="KW-0732">Signal</keyword>
<dbReference type="Pfam" id="PF26366">
    <property type="entry name" value="DUF8094"/>
    <property type="match status" value="1"/>
</dbReference>
<dbReference type="Proteomes" id="UP001304125">
    <property type="component" value="Chromosome"/>
</dbReference>